<accession>A0A545V983</accession>
<evidence type="ECO:0000313" key="3">
    <source>
        <dbReference type="Proteomes" id="UP000315783"/>
    </source>
</evidence>
<dbReference type="AlphaFoldDB" id="A0A545V983"/>
<reference evidence="2 3" key="1">
    <citation type="journal article" date="2019" name="Appl. Microbiol. Biotechnol.">
        <title>Genome sequence of Isaria javanica and comparative genome analysis insights into family S53 peptidase evolution in fungal entomopathogens.</title>
        <authorList>
            <person name="Lin R."/>
            <person name="Zhang X."/>
            <person name="Xin B."/>
            <person name="Zou M."/>
            <person name="Gao Y."/>
            <person name="Qin F."/>
            <person name="Hu Q."/>
            <person name="Xie B."/>
            <person name="Cheng X."/>
        </authorList>
    </citation>
    <scope>NUCLEOTIDE SEQUENCE [LARGE SCALE GENOMIC DNA]</scope>
    <source>
        <strain evidence="2 3">IJ1G</strain>
    </source>
</reference>
<dbReference type="EMBL" id="SPUK01000003">
    <property type="protein sequence ID" value="TQV98284.1"/>
    <property type="molecule type" value="Genomic_DNA"/>
</dbReference>
<gene>
    <name evidence="2" type="ORF">IF1G_02364</name>
</gene>
<evidence type="ECO:0000256" key="1">
    <source>
        <dbReference type="SAM" id="MobiDB-lite"/>
    </source>
</evidence>
<proteinExistence type="predicted"/>
<evidence type="ECO:0000313" key="2">
    <source>
        <dbReference type="EMBL" id="TQV98284.1"/>
    </source>
</evidence>
<organism evidence="2 3">
    <name type="scientific">Cordyceps javanica</name>
    <dbReference type="NCBI Taxonomy" id="43265"/>
    <lineage>
        <taxon>Eukaryota</taxon>
        <taxon>Fungi</taxon>
        <taxon>Dikarya</taxon>
        <taxon>Ascomycota</taxon>
        <taxon>Pezizomycotina</taxon>
        <taxon>Sordariomycetes</taxon>
        <taxon>Hypocreomycetidae</taxon>
        <taxon>Hypocreales</taxon>
        <taxon>Cordycipitaceae</taxon>
        <taxon>Cordyceps</taxon>
    </lineage>
</organism>
<sequence length="117" mass="12937">MSQTTWVTNWGCGKKKEGGGGGASVTEADRVGKYLAKFTSTFRDGGRRRWDPPCWLGLGGRRYGKMDWGREPDSLTVHRGGRESKQAKKVEKPTTRGTLAWSDEVVMLVLACLATRC</sequence>
<feature type="region of interest" description="Disordered" evidence="1">
    <location>
        <begin position="1"/>
        <end position="25"/>
    </location>
</feature>
<comment type="caution">
    <text evidence="2">The sequence shown here is derived from an EMBL/GenBank/DDBJ whole genome shotgun (WGS) entry which is preliminary data.</text>
</comment>
<feature type="region of interest" description="Disordered" evidence="1">
    <location>
        <begin position="74"/>
        <end position="93"/>
    </location>
</feature>
<dbReference type="Proteomes" id="UP000315783">
    <property type="component" value="Unassembled WGS sequence"/>
</dbReference>
<feature type="compositionally biased region" description="Basic and acidic residues" evidence="1">
    <location>
        <begin position="80"/>
        <end position="93"/>
    </location>
</feature>
<name>A0A545V983_9HYPO</name>
<keyword evidence="3" id="KW-1185">Reference proteome</keyword>
<protein>
    <submittedName>
        <fullName evidence="2">Uncharacterized protein</fullName>
    </submittedName>
</protein>